<reference evidence="1 2" key="1">
    <citation type="journal article" date="2012" name="J. Bacteriol.">
        <title>Genome Sequence of Nitratireductor pacificus Type Strain pht-3B.</title>
        <authorList>
            <person name="Lai Q."/>
            <person name="Li G."/>
            <person name="Shao Z."/>
        </authorList>
    </citation>
    <scope>NUCLEOTIDE SEQUENCE [LARGE SCALE GENOMIC DNA]</scope>
    <source>
        <strain evidence="2">pht-3B</strain>
    </source>
</reference>
<keyword evidence="2" id="KW-1185">Reference proteome</keyword>
<dbReference type="AlphaFoldDB" id="K2MIE9"/>
<dbReference type="EMBL" id="AMRM01000002">
    <property type="protein sequence ID" value="EKF20485.1"/>
    <property type="molecule type" value="Genomic_DNA"/>
</dbReference>
<dbReference type="InterPro" id="IPR042099">
    <property type="entry name" value="ANL_N_sf"/>
</dbReference>
<comment type="caution">
    <text evidence="1">The sequence shown here is derived from an EMBL/GenBank/DDBJ whole genome shotgun (WGS) entry which is preliminary data.</text>
</comment>
<dbReference type="PATRIC" id="fig|391937.3.peg.381"/>
<accession>K2MIE9</accession>
<dbReference type="PANTHER" id="PTHR36932:SF1">
    <property type="entry name" value="CAPSULAR POLYSACCHARIDE BIOSYNTHESIS PROTEIN"/>
    <property type="match status" value="1"/>
</dbReference>
<evidence type="ECO:0008006" key="3">
    <source>
        <dbReference type="Google" id="ProtNLM"/>
    </source>
</evidence>
<gene>
    <name evidence="1" type="ORF">NA2_01834</name>
</gene>
<dbReference type="Gene3D" id="3.40.50.12780">
    <property type="entry name" value="N-terminal domain of ligase-like"/>
    <property type="match status" value="1"/>
</dbReference>
<organism evidence="1 2">
    <name type="scientific">Nitratireductor pacificus pht-3B</name>
    <dbReference type="NCBI Taxonomy" id="391937"/>
    <lineage>
        <taxon>Bacteria</taxon>
        <taxon>Pseudomonadati</taxon>
        <taxon>Pseudomonadota</taxon>
        <taxon>Alphaproteobacteria</taxon>
        <taxon>Hyphomicrobiales</taxon>
        <taxon>Phyllobacteriaceae</taxon>
        <taxon>Nitratireductor</taxon>
    </lineage>
</organism>
<name>K2MIE9_9HYPH</name>
<sequence length="421" mass="46853">MSARLHAAHAFFQTLWVCRPGRSAADFKDWQERALQRWLRDDLPGVGFYKDAEPHLRSLPVIDKTTVMACFEEFNRARITAEAGWEAFASGGEIDGISIGASTGTSGNRTLYAVTPPERFRWLGSILAKTIPAFLVRPERVAVLLPQPSALYDGANRMPGLQLSFHDLRQDPGAWLGALQAFNPTTIVAPPQVLRLLAETAGNLAPRRLYAGGETLDPVDRHIVEQRFGIPLGQIYMASEGLFAVTCRHGRLHLAEDANHFEFEPVGDGLVSPMVTSFRRSFQILARYRMNDLLRLSERPCPCGSPLQAVDEIVGRVDDGFFFTRPGATRVLVTPDVMRNAVLDAARDITDFRICRKVDGTVSLTLHPTLQDASANAALKALQDQFARLGVSPRLELLRDPMTYRTGPKLRRVENRFRHGE</sequence>
<dbReference type="SUPFAM" id="SSF56801">
    <property type="entry name" value="Acetyl-CoA synthetase-like"/>
    <property type="match status" value="1"/>
</dbReference>
<dbReference type="InterPro" id="IPR053158">
    <property type="entry name" value="CapK_Type1_Caps_Biosynth"/>
</dbReference>
<evidence type="ECO:0000313" key="2">
    <source>
        <dbReference type="Proteomes" id="UP000006786"/>
    </source>
</evidence>
<dbReference type="PANTHER" id="PTHR36932">
    <property type="entry name" value="CAPSULAR POLYSACCHARIDE BIOSYNTHESIS PROTEIN"/>
    <property type="match status" value="1"/>
</dbReference>
<dbReference type="Proteomes" id="UP000006786">
    <property type="component" value="Unassembled WGS sequence"/>
</dbReference>
<dbReference type="eggNOG" id="COG1541">
    <property type="taxonomic scope" value="Bacteria"/>
</dbReference>
<evidence type="ECO:0000313" key="1">
    <source>
        <dbReference type="EMBL" id="EKF20485.1"/>
    </source>
</evidence>
<protein>
    <recommendedName>
        <fullName evidence="3">Coenzyme F390 synthetase</fullName>
    </recommendedName>
</protein>
<dbReference type="RefSeq" id="WP_008593533.1">
    <property type="nucleotide sequence ID" value="NZ_AMRM01000002.1"/>
</dbReference>
<proteinExistence type="predicted"/>
<dbReference type="OrthoDB" id="580775at2"/>
<dbReference type="STRING" id="391937.NA2_01834"/>